<dbReference type="Proteomes" id="UP000324897">
    <property type="component" value="Unassembled WGS sequence"/>
</dbReference>
<dbReference type="InterPro" id="IPR003441">
    <property type="entry name" value="NAC-dom"/>
</dbReference>
<evidence type="ECO:0000256" key="1">
    <source>
        <dbReference type="ARBA" id="ARBA00023015"/>
    </source>
</evidence>
<evidence type="ECO:0000256" key="5">
    <source>
        <dbReference type="SAM" id="MobiDB-lite"/>
    </source>
</evidence>
<dbReference type="GO" id="GO:0003677">
    <property type="term" value="F:DNA binding"/>
    <property type="evidence" value="ECO:0007669"/>
    <property type="project" value="UniProtKB-KW"/>
</dbReference>
<dbReference type="Gramene" id="TVU35546">
    <property type="protein sequence ID" value="TVU35546"/>
    <property type="gene ID" value="EJB05_17442"/>
</dbReference>
<dbReference type="Gene3D" id="2.170.150.80">
    <property type="entry name" value="NAC domain"/>
    <property type="match status" value="1"/>
</dbReference>
<feature type="region of interest" description="Disordered" evidence="5">
    <location>
        <begin position="172"/>
        <end position="230"/>
    </location>
</feature>
<reference evidence="7 8" key="1">
    <citation type="journal article" date="2019" name="Sci. Rep.">
        <title>A high-quality genome of Eragrostis curvula grass provides insights into Poaceae evolution and supports new strategies to enhance forage quality.</title>
        <authorList>
            <person name="Carballo J."/>
            <person name="Santos B.A.C.M."/>
            <person name="Zappacosta D."/>
            <person name="Garbus I."/>
            <person name="Selva J.P."/>
            <person name="Gallo C.A."/>
            <person name="Diaz A."/>
            <person name="Albertini E."/>
            <person name="Caccamo M."/>
            <person name="Echenique V."/>
        </authorList>
    </citation>
    <scope>NUCLEOTIDE SEQUENCE [LARGE SCALE GENOMIC DNA]</scope>
    <source>
        <strain evidence="8">cv. Victoria</strain>
        <tissue evidence="7">Leaf</tissue>
    </source>
</reference>
<feature type="compositionally biased region" description="Acidic residues" evidence="5">
    <location>
        <begin position="219"/>
        <end position="230"/>
    </location>
</feature>
<name>A0A5J9VJ62_9POAL</name>
<accession>A0A5J9VJ62</accession>
<keyword evidence="1" id="KW-0805">Transcription regulation</keyword>
<gene>
    <name evidence="7" type="ORF">EJB05_17442</name>
</gene>
<keyword evidence="8" id="KW-1185">Reference proteome</keyword>
<evidence type="ECO:0000313" key="7">
    <source>
        <dbReference type="EMBL" id="TVU35546.1"/>
    </source>
</evidence>
<evidence type="ECO:0000313" key="8">
    <source>
        <dbReference type="Proteomes" id="UP000324897"/>
    </source>
</evidence>
<keyword evidence="3" id="KW-0804">Transcription</keyword>
<dbReference type="SUPFAM" id="SSF101941">
    <property type="entry name" value="NAC domain"/>
    <property type="match status" value="1"/>
</dbReference>
<evidence type="ECO:0000256" key="2">
    <source>
        <dbReference type="ARBA" id="ARBA00023125"/>
    </source>
</evidence>
<evidence type="ECO:0000256" key="4">
    <source>
        <dbReference type="ARBA" id="ARBA00023242"/>
    </source>
</evidence>
<dbReference type="PANTHER" id="PTHR31719">
    <property type="entry name" value="NAC TRANSCRIPTION FACTOR 56"/>
    <property type="match status" value="1"/>
</dbReference>
<keyword evidence="4" id="KW-0539">Nucleus</keyword>
<protein>
    <recommendedName>
        <fullName evidence="6">NAC domain-containing protein</fullName>
    </recommendedName>
</protein>
<evidence type="ECO:0000259" key="6">
    <source>
        <dbReference type="PROSITE" id="PS51005"/>
    </source>
</evidence>
<keyword evidence="2" id="KW-0238">DNA-binding</keyword>
<dbReference type="GO" id="GO:0006355">
    <property type="term" value="P:regulation of DNA-templated transcription"/>
    <property type="evidence" value="ECO:0007669"/>
    <property type="project" value="InterPro"/>
</dbReference>
<proteinExistence type="predicted"/>
<dbReference type="PROSITE" id="PS51005">
    <property type="entry name" value="NAC"/>
    <property type="match status" value="1"/>
</dbReference>
<dbReference type="OrthoDB" id="695366at2759"/>
<feature type="non-terminal residue" evidence="7">
    <location>
        <position position="1"/>
    </location>
</feature>
<dbReference type="AlphaFoldDB" id="A0A5J9VJ62"/>
<dbReference type="PANTHER" id="PTHR31719:SF243">
    <property type="entry name" value="NAC DOMAIN-CONTAINING PROTEIN"/>
    <property type="match status" value="1"/>
</dbReference>
<organism evidence="7 8">
    <name type="scientific">Eragrostis curvula</name>
    <name type="common">weeping love grass</name>
    <dbReference type="NCBI Taxonomy" id="38414"/>
    <lineage>
        <taxon>Eukaryota</taxon>
        <taxon>Viridiplantae</taxon>
        <taxon>Streptophyta</taxon>
        <taxon>Embryophyta</taxon>
        <taxon>Tracheophyta</taxon>
        <taxon>Spermatophyta</taxon>
        <taxon>Magnoliopsida</taxon>
        <taxon>Liliopsida</taxon>
        <taxon>Poales</taxon>
        <taxon>Poaceae</taxon>
        <taxon>PACMAD clade</taxon>
        <taxon>Chloridoideae</taxon>
        <taxon>Eragrostideae</taxon>
        <taxon>Eragrostidinae</taxon>
        <taxon>Eragrostis</taxon>
    </lineage>
</organism>
<dbReference type="InterPro" id="IPR036093">
    <property type="entry name" value="NAC_dom_sf"/>
</dbReference>
<comment type="caution">
    <text evidence="7">The sequence shown here is derived from an EMBL/GenBank/DDBJ whole genome shotgun (WGS) entry which is preliminary data.</text>
</comment>
<feature type="domain" description="NAC" evidence="6">
    <location>
        <begin position="13"/>
        <end position="163"/>
    </location>
</feature>
<dbReference type="EMBL" id="RWGY01000009">
    <property type="protein sequence ID" value="TVU35546.1"/>
    <property type="molecule type" value="Genomic_DNA"/>
</dbReference>
<dbReference type="Pfam" id="PF02365">
    <property type="entry name" value="NAM"/>
    <property type="match status" value="1"/>
</dbReference>
<evidence type="ECO:0000256" key="3">
    <source>
        <dbReference type="ARBA" id="ARBA00023163"/>
    </source>
</evidence>
<sequence>MVATRSKTAPPRPRPAFFSHPSEEELIGAFLRPRVSGGNKSPSPSAFIHDADVYSASPDVLTNDFAPAVASNGDRAWYFFSPVRTKSREGQRKARTVDNGDGCWHSEAGAKPVVVEHGRRLGHRQSFSFVTKVDGRRVRSGWLMVELGLDDADETVLCKIYFSPRAHLTAGAAASSSAARKRKAAAAANDDDDRRPAPVRRRRASPPTDSAAPHAEDTSGAEEKDDTEQEDGWRVYKSINLIADPDDDNSGDSLLTQIMRNREMFREMGIVDRPDEEIQADNGLTEFVTLLNGMGKNFDQLRVSPSTYEDRGYPACLSREDLNSAYPLWFERPVVVNFGNRTACRKGKIGSRNRLQTGDVPKDCICRK</sequence>